<protein>
    <submittedName>
        <fullName evidence="1">Uncharacterized protein</fullName>
    </submittedName>
</protein>
<reference evidence="1" key="1">
    <citation type="submission" date="2018-02" db="EMBL/GenBank/DDBJ databases">
        <title>Rhizophora mucronata_Transcriptome.</title>
        <authorList>
            <person name="Meera S.P."/>
            <person name="Sreeshan A."/>
            <person name="Augustine A."/>
        </authorList>
    </citation>
    <scope>NUCLEOTIDE SEQUENCE</scope>
    <source>
        <tissue evidence="1">Leaf</tissue>
    </source>
</reference>
<dbReference type="EMBL" id="GGEC01087129">
    <property type="protein sequence ID" value="MBX67613.1"/>
    <property type="molecule type" value="Transcribed_RNA"/>
</dbReference>
<accession>A0A2P2QKX1</accession>
<sequence length="67" mass="7834">MVVASSDLVHLPTQSYKYQHRYFVKHFLCCTLQRLVNLHLFRSILLLSFVIGVVYEESSKPICLVHL</sequence>
<organism evidence="1">
    <name type="scientific">Rhizophora mucronata</name>
    <name type="common">Asiatic mangrove</name>
    <dbReference type="NCBI Taxonomy" id="61149"/>
    <lineage>
        <taxon>Eukaryota</taxon>
        <taxon>Viridiplantae</taxon>
        <taxon>Streptophyta</taxon>
        <taxon>Embryophyta</taxon>
        <taxon>Tracheophyta</taxon>
        <taxon>Spermatophyta</taxon>
        <taxon>Magnoliopsida</taxon>
        <taxon>eudicotyledons</taxon>
        <taxon>Gunneridae</taxon>
        <taxon>Pentapetalae</taxon>
        <taxon>rosids</taxon>
        <taxon>fabids</taxon>
        <taxon>Malpighiales</taxon>
        <taxon>Rhizophoraceae</taxon>
        <taxon>Rhizophora</taxon>
    </lineage>
</organism>
<evidence type="ECO:0000313" key="1">
    <source>
        <dbReference type="EMBL" id="MBX67613.1"/>
    </source>
</evidence>
<proteinExistence type="predicted"/>
<name>A0A2P2QKX1_RHIMU</name>
<dbReference type="AlphaFoldDB" id="A0A2P2QKX1"/>